<comment type="caution">
    <text evidence="1">The sequence shown here is derived from an EMBL/GenBank/DDBJ whole genome shotgun (WGS) entry which is preliminary data.</text>
</comment>
<evidence type="ECO:0000313" key="1">
    <source>
        <dbReference type="EMBL" id="TKR73552.1"/>
    </source>
</evidence>
<proteinExistence type="predicted"/>
<dbReference type="Proteomes" id="UP000298663">
    <property type="component" value="Unassembled WGS sequence"/>
</dbReference>
<evidence type="ECO:0000313" key="2">
    <source>
        <dbReference type="Proteomes" id="UP000298663"/>
    </source>
</evidence>
<keyword evidence="2" id="KW-1185">Reference proteome</keyword>
<sequence>MTQSFQGNVTHQEQKLLEIFLLCHGFTACPLGGATCSTCFEEFVVNRHIRHGNKKKTRTLSKNLATFFLNREISKIQEFCFETEYRKISQKLRYAIRDTRTALV</sequence>
<dbReference type="AlphaFoldDB" id="A0A4U5MVE2"/>
<reference evidence="1 2" key="2">
    <citation type="journal article" date="2019" name="G3 (Bethesda)">
        <title>Hybrid Assembly of the Genome of the Entomopathogenic Nematode Steinernema carpocapsae Identifies the X-Chromosome.</title>
        <authorList>
            <person name="Serra L."/>
            <person name="Macchietto M."/>
            <person name="Macias-Munoz A."/>
            <person name="McGill C.J."/>
            <person name="Rodriguez I.M."/>
            <person name="Rodriguez B."/>
            <person name="Murad R."/>
            <person name="Mortazavi A."/>
        </authorList>
    </citation>
    <scope>NUCLEOTIDE SEQUENCE [LARGE SCALE GENOMIC DNA]</scope>
    <source>
        <strain evidence="1 2">ALL</strain>
    </source>
</reference>
<dbReference type="EMBL" id="AZBU02000006">
    <property type="protein sequence ID" value="TKR73552.1"/>
    <property type="molecule type" value="Genomic_DNA"/>
</dbReference>
<reference evidence="1 2" key="1">
    <citation type="journal article" date="2015" name="Genome Biol.">
        <title>Comparative genomics of Steinernema reveals deeply conserved gene regulatory networks.</title>
        <authorList>
            <person name="Dillman A.R."/>
            <person name="Macchietto M."/>
            <person name="Porter C.F."/>
            <person name="Rogers A."/>
            <person name="Williams B."/>
            <person name="Antoshechkin I."/>
            <person name="Lee M.M."/>
            <person name="Goodwin Z."/>
            <person name="Lu X."/>
            <person name="Lewis E.E."/>
            <person name="Goodrich-Blair H."/>
            <person name="Stock S.P."/>
            <person name="Adams B.J."/>
            <person name="Sternberg P.W."/>
            <person name="Mortazavi A."/>
        </authorList>
    </citation>
    <scope>NUCLEOTIDE SEQUENCE [LARGE SCALE GENOMIC DNA]</scope>
    <source>
        <strain evidence="1 2">ALL</strain>
    </source>
</reference>
<protein>
    <submittedName>
        <fullName evidence="1">Uncharacterized protein</fullName>
    </submittedName>
</protein>
<accession>A0A4U5MVE2</accession>
<gene>
    <name evidence="1" type="ORF">L596_020850</name>
</gene>
<name>A0A4U5MVE2_STECR</name>
<organism evidence="1 2">
    <name type="scientific">Steinernema carpocapsae</name>
    <name type="common">Entomopathogenic nematode</name>
    <dbReference type="NCBI Taxonomy" id="34508"/>
    <lineage>
        <taxon>Eukaryota</taxon>
        <taxon>Metazoa</taxon>
        <taxon>Ecdysozoa</taxon>
        <taxon>Nematoda</taxon>
        <taxon>Chromadorea</taxon>
        <taxon>Rhabditida</taxon>
        <taxon>Tylenchina</taxon>
        <taxon>Panagrolaimomorpha</taxon>
        <taxon>Strongyloidoidea</taxon>
        <taxon>Steinernematidae</taxon>
        <taxon>Steinernema</taxon>
    </lineage>
</organism>